<dbReference type="Pfam" id="PF00933">
    <property type="entry name" value="Glyco_hydro_3"/>
    <property type="match status" value="1"/>
</dbReference>
<dbReference type="PRINTS" id="PR00133">
    <property type="entry name" value="GLHYDRLASE3"/>
</dbReference>
<feature type="signal peptide" evidence="5">
    <location>
        <begin position="1"/>
        <end position="28"/>
    </location>
</feature>
<dbReference type="GO" id="GO:0005975">
    <property type="term" value="P:carbohydrate metabolic process"/>
    <property type="evidence" value="ECO:0007669"/>
    <property type="project" value="InterPro"/>
</dbReference>
<feature type="domain" description="Fibronectin type III-like" evidence="6">
    <location>
        <begin position="646"/>
        <end position="718"/>
    </location>
</feature>
<dbReference type="SMART" id="SM01217">
    <property type="entry name" value="Fn3_like"/>
    <property type="match status" value="1"/>
</dbReference>
<accession>A0A1I3REJ9</accession>
<dbReference type="OrthoDB" id="9803863at2"/>
<dbReference type="AlphaFoldDB" id="A0A1I3REJ9"/>
<dbReference type="STRING" id="1005945.SAMN05216561_13115"/>
<dbReference type="InterPro" id="IPR050288">
    <property type="entry name" value="Cellulose_deg_GH3"/>
</dbReference>
<feature type="chain" id="PRO_5011681696" evidence="5">
    <location>
        <begin position="29"/>
        <end position="741"/>
    </location>
</feature>
<gene>
    <name evidence="7" type="ORF">SAMN05216561_13115</name>
</gene>
<comment type="similarity">
    <text evidence="1 4">Belongs to the glycosyl hydrolase 3 family.</text>
</comment>
<dbReference type="InterPro" id="IPR017853">
    <property type="entry name" value="GH"/>
</dbReference>
<evidence type="ECO:0000256" key="5">
    <source>
        <dbReference type="SAM" id="SignalP"/>
    </source>
</evidence>
<dbReference type="Gene3D" id="3.40.50.1700">
    <property type="entry name" value="Glycoside hydrolase family 3 C-terminal domain"/>
    <property type="match status" value="1"/>
</dbReference>
<dbReference type="InterPro" id="IPR036881">
    <property type="entry name" value="Glyco_hydro_3_C_sf"/>
</dbReference>
<dbReference type="SUPFAM" id="SSF52279">
    <property type="entry name" value="Beta-D-glucan exohydrolase, C-terminal domain"/>
    <property type="match status" value="1"/>
</dbReference>
<dbReference type="RefSeq" id="WP_091117572.1">
    <property type="nucleotide sequence ID" value="NZ_BKAF01000045.1"/>
</dbReference>
<reference evidence="7 8" key="1">
    <citation type="submission" date="2016-10" db="EMBL/GenBank/DDBJ databases">
        <authorList>
            <person name="de Groot N.N."/>
        </authorList>
    </citation>
    <scope>NUCLEOTIDE SEQUENCE [LARGE SCALE GENOMIC DNA]</scope>
    <source>
        <strain evidence="7 8">CGMCC 1.11156</strain>
    </source>
</reference>
<dbReference type="SUPFAM" id="SSF51445">
    <property type="entry name" value="(Trans)glycosidases"/>
    <property type="match status" value="1"/>
</dbReference>
<dbReference type="PANTHER" id="PTHR42715:SF10">
    <property type="entry name" value="BETA-GLUCOSIDASE"/>
    <property type="match status" value="1"/>
</dbReference>
<evidence type="ECO:0000256" key="4">
    <source>
        <dbReference type="RuleBase" id="RU361161"/>
    </source>
</evidence>
<dbReference type="PANTHER" id="PTHR42715">
    <property type="entry name" value="BETA-GLUCOSIDASE"/>
    <property type="match status" value="1"/>
</dbReference>
<evidence type="ECO:0000256" key="1">
    <source>
        <dbReference type="ARBA" id="ARBA00005336"/>
    </source>
</evidence>
<dbReference type="Pfam" id="PF14310">
    <property type="entry name" value="Fn3-like"/>
    <property type="match status" value="1"/>
</dbReference>
<dbReference type="InterPro" id="IPR019800">
    <property type="entry name" value="Glyco_hydro_3_AS"/>
</dbReference>
<proteinExistence type="inferred from homology"/>
<dbReference type="InterPro" id="IPR013783">
    <property type="entry name" value="Ig-like_fold"/>
</dbReference>
<dbReference type="PROSITE" id="PS00775">
    <property type="entry name" value="GLYCOSYL_HYDROL_F3"/>
    <property type="match status" value="1"/>
</dbReference>
<sequence>MIRPALATVLLLMASALTIVTPATTAQAVGVCGDVRERPWCDTRLSADKRAGLVLTRLTLEEKIALLGGDELMGAAGGEGTHTGTSNGLARLGIPTLYFSDGPVGTRQGMATQMPSPMSVASSFSPVTSRATGVVIADEARKKGNHVVFAPGVNIGRTPLNGRTFEYYGEDPYLAAQLGVGFIRGIQSQGLIANVKHYAVNNQEGEGYAVPGSPLGAAGEGNRLFVNAVLGERALREIYLPAFEAAVKDADVGTVMCSYNRVNGSYGCENEHLLVDILKREWGFKGFVLTDYGAAKNALNSLNNGLDLDIWPGFVYNPVAVRALVATSQVSTDTIDDHVRRILRTMFAYGIFDAPAFTDDASRIDVAAHHARAASIEAQGMVLLKNERSLLPLSQRSTRTLAVIGPEADLIRTGGGSSDVKPLRRVTPLEGLRQRLGAARILYDDGSDAARAAAVARRADAAVVVVGDKMTEGSDKAAPTLNAGQMDGIDRDALIAAVAAAQPRTVAVLQSGGPVLTPWRDRVPAILEAWYPGQNVGTALARVLFGDAEPGGRLPMTFPRRARDLPTAGDRAAYPGIAGTVHYKEGVMVGYRHFDERRIAPAYAFGHGLGYTTFRFSRPVLRRGTDAQLATVTFRVTNTGKRSGAAVPQVYVGMPSPGKGTPQPPKQLKGFSKVRLAPGASRTVTIELDRRSFSYWDTAADGWRVARGCYDVMLARSSRDITGRARAARSADCGPGALTLR</sequence>
<dbReference type="InterPro" id="IPR026891">
    <property type="entry name" value="Fn3-like"/>
</dbReference>
<protein>
    <submittedName>
        <fullName evidence="7">Beta-glucosidase</fullName>
    </submittedName>
</protein>
<keyword evidence="5" id="KW-0732">Signal</keyword>
<dbReference type="Gene3D" id="3.20.20.300">
    <property type="entry name" value="Glycoside hydrolase, family 3, N-terminal domain"/>
    <property type="match status" value="1"/>
</dbReference>
<keyword evidence="3" id="KW-0119">Carbohydrate metabolism</keyword>
<evidence type="ECO:0000259" key="6">
    <source>
        <dbReference type="SMART" id="SM01217"/>
    </source>
</evidence>
<keyword evidence="8" id="KW-1185">Reference proteome</keyword>
<evidence type="ECO:0000256" key="3">
    <source>
        <dbReference type="ARBA" id="ARBA00023277"/>
    </source>
</evidence>
<dbReference type="InterPro" id="IPR036962">
    <property type="entry name" value="Glyco_hydro_3_N_sf"/>
</dbReference>
<evidence type="ECO:0000313" key="7">
    <source>
        <dbReference type="EMBL" id="SFJ44129.1"/>
    </source>
</evidence>
<dbReference type="InterPro" id="IPR001764">
    <property type="entry name" value="Glyco_hydro_3_N"/>
</dbReference>
<dbReference type="EMBL" id="FOQG01000031">
    <property type="protein sequence ID" value="SFJ44129.1"/>
    <property type="molecule type" value="Genomic_DNA"/>
</dbReference>
<dbReference type="InterPro" id="IPR002772">
    <property type="entry name" value="Glyco_hydro_3_C"/>
</dbReference>
<evidence type="ECO:0000313" key="8">
    <source>
        <dbReference type="Proteomes" id="UP000198649"/>
    </source>
</evidence>
<dbReference type="Gene3D" id="2.60.40.10">
    <property type="entry name" value="Immunoglobulins"/>
    <property type="match status" value="1"/>
</dbReference>
<dbReference type="GO" id="GO:0004553">
    <property type="term" value="F:hydrolase activity, hydrolyzing O-glycosyl compounds"/>
    <property type="evidence" value="ECO:0007669"/>
    <property type="project" value="InterPro"/>
</dbReference>
<dbReference type="Proteomes" id="UP000198649">
    <property type="component" value="Unassembled WGS sequence"/>
</dbReference>
<keyword evidence="4" id="KW-0326">Glycosidase</keyword>
<name>A0A1I3REJ9_9ACTN</name>
<organism evidence="7 8">
    <name type="scientific">Nocardioides psychrotolerans</name>
    <dbReference type="NCBI Taxonomy" id="1005945"/>
    <lineage>
        <taxon>Bacteria</taxon>
        <taxon>Bacillati</taxon>
        <taxon>Actinomycetota</taxon>
        <taxon>Actinomycetes</taxon>
        <taxon>Propionibacteriales</taxon>
        <taxon>Nocardioidaceae</taxon>
        <taxon>Nocardioides</taxon>
    </lineage>
</organism>
<dbReference type="Pfam" id="PF01915">
    <property type="entry name" value="Glyco_hydro_3_C"/>
    <property type="match status" value="1"/>
</dbReference>
<keyword evidence="2 4" id="KW-0378">Hydrolase</keyword>
<evidence type="ECO:0000256" key="2">
    <source>
        <dbReference type="ARBA" id="ARBA00022801"/>
    </source>
</evidence>